<comment type="caution">
    <text evidence="4">The sequence shown here is derived from an EMBL/GenBank/DDBJ whole genome shotgun (WGS) entry which is preliminary data.</text>
</comment>
<dbReference type="PANTHER" id="PTHR12358:SF106">
    <property type="entry name" value="LIPID KINASE YEGS"/>
    <property type="match status" value="1"/>
</dbReference>
<evidence type="ECO:0000313" key="5">
    <source>
        <dbReference type="Proteomes" id="UP001165092"/>
    </source>
</evidence>
<dbReference type="Gene3D" id="3.40.50.10330">
    <property type="entry name" value="Probable inorganic polyphosphate/atp-NAD kinase, domain 1"/>
    <property type="match status" value="1"/>
</dbReference>
<dbReference type="Proteomes" id="UP001165092">
    <property type="component" value="Unassembled WGS sequence"/>
</dbReference>
<keyword evidence="5" id="KW-1185">Reference proteome</keyword>
<reference evidence="4" key="1">
    <citation type="submission" date="2023-02" db="EMBL/GenBank/DDBJ databases">
        <title>Nocardiopsis ansamitocini NBRC 112285.</title>
        <authorList>
            <person name="Ichikawa N."/>
            <person name="Sato H."/>
            <person name="Tonouchi N."/>
        </authorList>
    </citation>
    <scope>NUCLEOTIDE SEQUENCE</scope>
    <source>
        <strain evidence="4">NBRC 112285</strain>
    </source>
</reference>
<dbReference type="GO" id="GO:0005886">
    <property type="term" value="C:plasma membrane"/>
    <property type="evidence" value="ECO:0007669"/>
    <property type="project" value="TreeGrafter"/>
</dbReference>
<comment type="cofactor">
    <cofactor evidence="1">
        <name>Mg(2+)</name>
        <dbReference type="ChEBI" id="CHEBI:18420"/>
    </cofactor>
</comment>
<protein>
    <submittedName>
        <fullName evidence="4">Diacylglycerol kinase</fullName>
    </submittedName>
</protein>
<evidence type="ECO:0000256" key="2">
    <source>
        <dbReference type="ARBA" id="ARBA00005983"/>
    </source>
</evidence>
<keyword evidence="4" id="KW-0808">Transferase</keyword>
<dbReference type="PROSITE" id="PS50146">
    <property type="entry name" value="DAGK"/>
    <property type="match status" value="1"/>
</dbReference>
<dbReference type="SUPFAM" id="SSF111331">
    <property type="entry name" value="NAD kinase/diacylglycerol kinase-like"/>
    <property type="match status" value="1"/>
</dbReference>
<accession>A0A9W6P420</accession>
<feature type="domain" description="DAGKc" evidence="3">
    <location>
        <begin position="26"/>
        <end position="163"/>
    </location>
</feature>
<gene>
    <name evidence="4" type="ORF">Nans01_10740</name>
</gene>
<dbReference type="InterPro" id="IPR017438">
    <property type="entry name" value="ATP-NAD_kinase_N"/>
</dbReference>
<dbReference type="PANTHER" id="PTHR12358">
    <property type="entry name" value="SPHINGOSINE KINASE"/>
    <property type="match status" value="1"/>
</dbReference>
<dbReference type="EMBL" id="BSQG01000001">
    <property type="protein sequence ID" value="GLU46723.1"/>
    <property type="molecule type" value="Genomic_DNA"/>
</dbReference>
<keyword evidence="4" id="KW-0418">Kinase</keyword>
<dbReference type="Gene3D" id="2.60.200.40">
    <property type="match status" value="1"/>
</dbReference>
<dbReference type="SMART" id="SM00046">
    <property type="entry name" value="DAGKc"/>
    <property type="match status" value="1"/>
</dbReference>
<evidence type="ECO:0000256" key="1">
    <source>
        <dbReference type="ARBA" id="ARBA00001946"/>
    </source>
</evidence>
<name>A0A9W6P420_9ACTN</name>
<evidence type="ECO:0000313" key="4">
    <source>
        <dbReference type="EMBL" id="GLU46723.1"/>
    </source>
</evidence>
<comment type="similarity">
    <text evidence="2">Belongs to the diacylglycerol/lipid kinase family.</text>
</comment>
<dbReference type="Pfam" id="PF00781">
    <property type="entry name" value="DAGK_cat"/>
    <property type="match status" value="1"/>
</dbReference>
<dbReference type="InterPro" id="IPR001206">
    <property type="entry name" value="Diacylglycerol_kinase_cat_dom"/>
</dbReference>
<dbReference type="AlphaFoldDB" id="A0A9W6P420"/>
<dbReference type="GO" id="GO:0004143">
    <property type="term" value="F:ATP-dependent diacylglycerol kinase activity"/>
    <property type="evidence" value="ECO:0007669"/>
    <property type="project" value="TreeGrafter"/>
</dbReference>
<sequence>MGVWTRFTVTGADRPCGQAVRHHHYTGGVRALFISNPQATTTTSRSRDVIVRALASDVSLEVVQTEYRNHAKELAGEAVEKGYDLVISLGGDGTVNEVVNGILSAPADLPRPAYAALPGGSANVFIRSLGLPTDPIEATGAVLEALRSGSRREVGLGQIDDPEDGRYFTFCAGFGWDADVVHEVERQRRRGLRASPVLYVGIAFQMFVRGRALRDPSLTVETPGRRPVSDLSFALVTNTSPWTYAGSVALRPTPRSRLELGLDAFAMTQVNPVLAGKILRKMLSPKGVDPRGRGYLTWHDKQKFTIRSQRPRAFQIDGEYLGHREQVNFRSIPKALRIVG</sequence>
<dbReference type="InterPro" id="IPR050187">
    <property type="entry name" value="Lipid_Phosphate_FormReg"/>
</dbReference>
<organism evidence="4 5">
    <name type="scientific">Nocardiopsis ansamitocini</name>
    <dbReference type="NCBI Taxonomy" id="1670832"/>
    <lineage>
        <taxon>Bacteria</taxon>
        <taxon>Bacillati</taxon>
        <taxon>Actinomycetota</taxon>
        <taxon>Actinomycetes</taxon>
        <taxon>Streptosporangiales</taxon>
        <taxon>Nocardiopsidaceae</taxon>
        <taxon>Nocardiopsis</taxon>
    </lineage>
</organism>
<dbReference type="InterPro" id="IPR016064">
    <property type="entry name" value="NAD/diacylglycerol_kinase_sf"/>
</dbReference>
<proteinExistence type="inferred from homology"/>
<evidence type="ECO:0000259" key="3">
    <source>
        <dbReference type="PROSITE" id="PS50146"/>
    </source>
</evidence>